<dbReference type="OrthoDB" id="6132182at2759"/>
<dbReference type="InterPro" id="IPR049237">
    <property type="entry name" value="DUF2264_C"/>
</dbReference>
<dbReference type="Proteomes" id="UP000254866">
    <property type="component" value="Unassembled WGS sequence"/>
</dbReference>
<dbReference type="EMBL" id="NPIC01000005">
    <property type="protein sequence ID" value="RDL35989.1"/>
    <property type="molecule type" value="Genomic_DNA"/>
</dbReference>
<evidence type="ECO:0000313" key="4">
    <source>
        <dbReference type="Proteomes" id="UP000254866"/>
    </source>
</evidence>
<dbReference type="PANTHER" id="PTHR35339">
    <property type="entry name" value="LINALOOL DEHYDRATASE_ISOMERASE DOMAIN-CONTAINING PROTEIN"/>
    <property type="match status" value="1"/>
</dbReference>
<dbReference type="RefSeq" id="XP_031868645.1">
    <property type="nucleotide sequence ID" value="XM_032015224.1"/>
</dbReference>
<proteinExistence type="predicted"/>
<sequence>MPFRDGFSHNPFKTRADLICGGLALLQPLEQYKSRGRARIRLPTTTGTGFSEQAAQVEGFARPLWFIASVQASPSHGEPSSSQARGISLESWITGLKNGTDPNSPEFWGSVGDFDQRMVEMESVAYALLIAPDAFGLADDAAAKANLITWLRSINSRDMSENNWRWFRVFVNLALTRSLGVPVDEVEQQIQHDLEILDTFYLGDGWSSDGKWGSARKQADYYSGSFAIQFAQLLYVRLAPDWDPDRTAKYKDQARQFGKEFWRYFNAEGAAIPFGRSMTYRFAMAAFWAAAALAEIELPAPLDNLGVVKGMLLRNLRWWSQKPDIFNVDGSLNIGYTYPNMYMSEDYNSPQSVYWCLKAFVVAALPQDHQFWTIDEAPFPTNSSSRPDDLALLNQPRHILCNTAEHHFLLSSGQATRSNHKGREAKYGKFAYSSAFGFSVPVGRLLEQTAPDSTLALSLDDGETWVTHWEPYDLRIGSANVGDESVPTLLSTWRPFRIFDVEIRTTLIPPVQKFPGWHLRVHEVLCTRPLSGGGLVQKLQLIDSGFSISAETSEGLCIYERPYNSSIDGERLGAGVEGWWETETSSLIISESGASGVVDLTKEPSFSSSKLVPHVDVETRGMVIKPHANTNLMIQRTLIPSIRHIVDLEGGSRWKQSGTTDSRESYSVTIVTGIFAMEKSACHLGKTLQDKWGTPPTGISTV</sequence>
<evidence type="ECO:0000259" key="2">
    <source>
        <dbReference type="Pfam" id="PF20938"/>
    </source>
</evidence>
<dbReference type="GeneID" id="43599450"/>
<gene>
    <name evidence="3" type="ORF">BP5553_06601</name>
</gene>
<evidence type="ECO:0000313" key="3">
    <source>
        <dbReference type="EMBL" id="RDL35989.1"/>
    </source>
</evidence>
<evidence type="ECO:0000259" key="1">
    <source>
        <dbReference type="Pfam" id="PF10022"/>
    </source>
</evidence>
<keyword evidence="4" id="KW-1185">Reference proteome</keyword>
<name>A0A370TKD5_9HELO</name>
<dbReference type="Pfam" id="PF20938">
    <property type="entry name" value="DUF2264_C"/>
    <property type="match status" value="1"/>
</dbReference>
<evidence type="ECO:0008006" key="5">
    <source>
        <dbReference type="Google" id="ProtNLM"/>
    </source>
</evidence>
<feature type="domain" description="DUF2264" evidence="1">
    <location>
        <begin position="14"/>
        <end position="378"/>
    </location>
</feature>
<accession>A0A370TKD5</accession>
<dbReference type="InterPro" id="IPR016624">
    <property type="entry name" value="UCP014753"/>
</dbReference>
<dbReference type="AlphaFoldDB" id="A0A370TKD5"/>
<dbReference type="PANTHER" id="PTHR35339:SF2">
    <property type="entry name" value="DUF2264 DOMAIN-CONTAINING PROTEIN-RELATED"/>
    <property type="match status" value="1"/>
</dbReference>
<comment type="caution">
    <text evidence="3">The sequence shown here is derived from an EMBL/GenBank/DDBJ whole genome shotgun (WGS) entry which is preliminary data.</text>
</comment>
<dbReference type="InterPro" id="IPR049349">
    <property type="entry name" value="DUF2264_N"/>
</dbReference>
<dbReference type="Pfam" id="PF10022">
    <property type="entry name" value="DUF2264"/>
    <property type="match status" value="1"/>
</dbReference>
<reference evidence="3 4" key="1">
    <citation type="journal article" date="2018" name="IMA Fungus">
        <title>IMA Genome-F 9: Draft genome sequence of Annulohypoxylon stygium, Aspergillus mulundensis, Berkeleyomyces basicola (syn. Thielaviopsis basicola), Ceratocystis smalleyi, two Cercospora beticola strains, Coleophoma cylindrospora, Fusarium fracticaudum, Phialophora cf. hyalina, and Morchella septimelata.</title>
        <authorList>
            <person name="Wingfield B.D."/>
            <person name="Bills G.F."/>
            <person name="Dong Y."/>
            <person name="Huang W."/>
            <person name="Nel W.J."/>
            <person name="Swalarsk-Parry B.S."/>
            <person name="Vaghefi N."/>
            <person name="Wilken P.M."/>
            <person name="An Z."/>
            <person name="de Beer Z.W."/>
            <person name="De Vos L."/>
            <person name="Chen L."/>
            <person name="Duong T.A."/>
            <person name="Gao Y."/>
            <person name="Hammerbacher A."/>
            <person name="Kikkert J.R."/>
            <person name="Li Y."/>
            <person name="Li H."/>
            <person name="Li K."/>
            <person name="Li Q."/>
            <person name="Liu X."/>
            <person name="Ma X."/>
            <person name="Naidoo K."/>
            <person name="Pethybridge S.J."/>
            <person name="Sun J."/>
            <person name="Steenkamp E.T."/>
            <person name="van der Nest M.A."/>
            <person name="van Wyk S."/>
            <person name="Wingfield M.J."/>
            <person name="Xiong C."/>
            <person name="Yue Q."/>
            <person name="Zhang X."/>
        </authorList>
    </citation>
    <scope>NUCLEOTIDE SEQUENCE [LARGE SCALE GENOMIC DNA]</scope>
    <source>
        <strain evidence="3 4">BP 5553</strain>
    </source>
</reference>
<organism evidence="3 4">
    <name type="scientific">Venustampulla echinocandica</name>
    <dbReference type="NCBI Taxonomy" id="2656787"/>
    <lineage>
        <taxon>Eukaryota</taxon>
        <taxon>Fungi</taxon>
        <taxon>Dikarya</taxon>
        <taxon>Ascomycota</taxon>
        <taxon>Pezizomycotina</taxon>
        <taxon>Leotiomycetes</taxon>
        <taxon>Helotiales</taxon>
        <taxon>Pleuroascaceae</taxon>
        <taxon>Venustampulla</taxon>
    </lineage>
</organism>
<feature type="domain" description="DUF2264" evidence="2">
    <location>
        <begin position="391"/>
        <end position="697"/>
    </location>
</feature>
<dbReference type="PIRSF" id="PIRSF014753">
    <property type="entry name" value="UCP014753"/>
    <property type="match status" value="1"/>
</dbReference>
<protein>
    <recommendedName>
        <fullName evidence="5">DUF2264 domain-containing protein</fullName>
    </recommendedName>
</protein>